<dbReference type="SUPFAM" id="SSF53474">
    <property type="entry name" value="alpha/beta-Hydrolases"/>
    <property type="match status" value="1"/>
</dbReference>
<proteinExistence type="inferred from homology"/>
<gene>
    <name evidence="7" type="ORF">R5R35_000300</name>
</gene>
<keyword evidence="8" id="KW-1185">Reference proteome</keyword>
<dbReference type="AlphaFoldDB" id="A0AAN9ZH87"/>
<evidence type="ECO:0000256" key="5">
    <source>
        <dbReference type="RuleBase" id="RU361235"/>
    </source>
</evidence>
<evidence type="ECO:0000313" key="7">
    <source>
        <dbReference type="EMBL" id="KAK7872999.1"/>
    </source>
</evidence>
<dbReference type="PROSITE" id="PS00122">
    <property type="entry name" value="CARBOXYLESTERASE_B_1"/>
    <property type="match status" value="1"/>
</dbReference>
<comment type="similarity">
    <text evidence="1 5">Belongs to the type-B carboxylesterase/lipase family.</text>
</comment>
<dbReference type="Gene3D" id="3.40.50.1820">
    <property type="entry name" value="alpha/beta hydrolase"/>
    <property type="match status" value="1"/>
</dbReference>
<dbReference type="Proteomes" id="UP001378592">
    <property type="component" value="Unassembled WGS sequence"/>
</dbReference>
<evidence type="ECO:0000256" key="4">
    <source>
        <dbReference type="ARBA" id="ARBA00023180"/>
    </source>
</evidence>
<keyword evidence="2" id="KW-0719">Serine esterase</keyword>
<evidence type="ECO:0000259" key="6">
    <source>
        <dbReference type="Pfam" id="PF00135"/>
    </source>
</evidence>
<evidence type="ECO:0000256" key="2">
    <source>
        <dbReference type="ARBA" id="ARBA00022487"/>
    </source>
</evidence>
<dbReference type="InterPro" id="IPR002018">
    <property type="entry name" value="CarbesteraseB"/>
</dbReference>
<dbReference type="InterPro" id="IPR019819">
    <property type="entry name" value="Carboxylesterase_B_CS"/>
</dbReference>
<dbReference type="PANTHER" id="PTHR43142">
    <property type="entry name" value="CARBOXYLIC ESTER HYDROLASE"/>
    <property type="match status" value="1"/>
</dbReference>
<dbReference type="InterPro" id="IPR019826">
    <property type="entry name" value="Carboxylesterase_B_AS"/>
</dbReference>
<dbReference type="Pfam" id="PF00135">
    <property type="entry name" value="COesterase"/>
    <property type="match status" value="1"/>
</dbReference>
<accession>A0AAN9ZH87</accession>
<dbReference type="InterPro" id="IPR029058">
    <property type="entry name" value="AB_hydrolase_fold"/>
</dbReference>
<evidence type="ECO:0000256" key="3">
    <source>
        <dbReference type="ARBA" id="ARBA00022801"/>
    </source>
</evidence>
<reference evidence="7 8" key="1">
    <citation type="submission" date="2024-03" db="EMBL/GenBank/DDBJ databases">
        <title>The genome assembly and annotation of the cricket Gryllus longicercus Weissman &amp; Gray.</title>
        <authorList>
            <person name="Szrajer S."/>
            <person name="Gray D."/>
            <person name="Ylla G."/>
        </authorList>
    </citation>
    <scope>NUCLEOTIDE SEQUENCE [LARGE SCALE GENOMIC DNA]</scope>
    <source>
        <strain evidence="7">DAG 2021-001</strain>
        <tissue evidence="7">Whole body minus gut</tissue>
    </source>
</reference>
<dbReference type="EMBL" id="JAZDUA010000017">
    <property type="protein sequence ID" value="KAK7872999.1"/>
    <property type="molecule type" value="Genomic_DNA"/>
</dbReference>
<protein>
    <recommendedName>
        <fullName evidence="5">Carboxylic ester hydrolase</fullName>
        <ecNumber evidence="5">3.1.1.-</ecNumber>
    </recommendedName>
</protein>
<feature type="domain" description="Carboxylesterase type B" evidence="6">
    <location>
        <begin position="11"/>
        <end position="559"/>
    </location>
</feature>
<keyword evidence="3 5" id="KW-0378">Hydrolase</keyword>
<organism evidence="7 8">
    <name type="scientific">Gryllus longicercus</name>
    <dbReference type="NCBI Taxonomy" id="2509291"/>
    <lineage>
        <taxon>Eukaryota</taxon>
        <taxon>Metazoa</taxon>
        <taxon>Ecdysozoa</taxon>
        <taxon>Arthropoda</taxon>
        <taxon>Hexapoda</taxon>
        <taxon>Insecta</taxon>
        <taxon>Pterygota</taxon>
        <taxon>Neoptera</taxon>
        <taxon>Polyneoptera</taxon>
        <taxon>Orthoptera</taxon>
        <taxon>Ensifera</taxon>
        <taxon>Gryllidea</taxon>
        <taxon>Grylloidea</taxon>
        <taxon>Gryllidae</taxon>
        <taxon>Gryllinae</taxon>
        <taxon>Gryllus</taxon>
    </lineage>
</organism>
<dbReference type="PANTHER" id="PTHR43142:SF1">
    <property type="entry name" value="CARBOXYLIC ESTER HYDROLASE"/>
    <property type="match status" value="1"/>
</dbReference>
<dbReference type="PROSITE" id="PS00941">
    <property type="entry name" value="CARBOXYLESTERASE_B_2"/>
    <property type="match status" value="1"/>
</dbReference>
<evidence type="ECO:0000313" key="8">
    <source>
        <dbReference type="Proteomes" id="UP001378592"/>
    </source>
</evidence>
<dbReference type="GO" id="GO:0052689">
    <property type="term" value="F:carboxylic ester hydrolase activity"/>
    <property type="evidence" value="ECO:0007669"/>
    <property type="project" value="UniProtKB-KW"/>
</dbReference>
<sequence length="562" mass="61961">MAKMAEELVNVRVSHGALRGRKVTAKAGNSYFSFQGIPYAKPPVGPLRFQVAQPVEPWDGVRDALKEGPSCPQIEWIKKLPYFGDEDCLYVNVYSPQLPSSQTPHYPVMVWIHGGGFEVGNGDADMYGPEYLVGGNVVVVTINYRLGIFGFLKVDDASVPGNVGLKDQVAALRWVKENIVVFGGDPNNVTIFGESAGGASVHYHLLSPMSQGLFHKAILQSGCALNPWASSVQIQELTFKLARELGSDASNAQELLSFLRSVPARDLVEKEHELKKMAGEIFPRFIPRAEEYSPGPGDEIFLPAHPKEMMEKRQYNSVPVMIGATSNEGIIILDMMGILETPATLDKLVELAGTLLPSDLTSSSRERALMSYIIGYKNVNQSQAGFTLKEHRDEEKNTAVLPDEFGSQSSHVLDSNYCQSLANLASDIAVHIGVDKTINILSEGPSPVFFYIFGFDGKLNFYKHFVKASELTGASHLDDVGYLFATPFFKVPEVAPDSPEAITRKRMVKLWTDFAKTGNPTPDLDPLIGVKWPAYKTSERMYLNINDTISIGTSFNRNRLLF</sequence>
<dbReference type="EC" id="3.1.1.-" evidence="5"/>
<comment type="caution">
    <text evidence="7">The sequence shown here is derived from an EMBL/GenBank/DDBJ whole genome shotgun (WGS) entry which is preliminary data.</text>
</comment>
<keyword evidence="4" id="KW-0325">Glycoprotein</keyword>
<evidence type="ECO:0000256" key="1">
    <source>
        <dbReference type="ARBA" id="ARBA00005964"/>
    </source>
</evidence>
<name>A0AAN9ZH87_9ORTH</name>